<accession>A0A8J1U7L2</accession>
<evidence type="ECO:0000256" key="7">
    <source>
        <dbReference type="ARBA" id="ARBA00023224"/>
    </source>
</evidence>
<organism evidence="9 10">
    <name type="scientific">Owenia fusiformis</name>
    <name type="common">Polychaete worm</name>
    <dbReference type="NCBI Taxonomy" id="6347"/>
    <lineage>
        <taxon>Eukaryota</taxon>
        <taxon>Metazoa</taxon>
        <taxon>Spiralia</taxon>
        <taxon>Lophotrochozoa</taxon>
        <taxon>Annelida</taxon>
        <taxon>Polychaeta</taxon>
        <taxon>Sedentaria</taxon>
        <taxon>Canalipalpata</taxon>
        <taxon>Sabellida</taxon>
        <taxon>Oweniida</taxon>
        <taxon>Oweniidae</taxon>
        <taxon>Owenia</taxon>
    </lineage>
</organism>
<reference evidence="9" key="1">
    <citation type="submission" date="2022-03" db="EMBL/GenBank/DDBJ databases">
        <authorList>
            <person name="Martin C."/>
        </authorList>
    </citation>
    <scope>NUCLEOTIDE SEQUENCE</scope>
</reference>
<comment type="similarity">
    <text evidence="8">Belongs to the G-protein coupled receptor 1 family.</text>
</comment>
<comment type="caution">
    <text evidence="9">The sequence shown here is derived from an EMBL/GenBank/DDBJ whole genome shotgun (WGS) entry which is preliminary data.</text>
</comment>
<dbReference type="PANTHER" id="PTHR45695:SF15">
    <property type="entry name" value="OPSIN RH2"/>
    <property type="match status" value="1"/>
</dbReference>
<evidence type="ECO:0000256" key="2">
    <source>
        <dbReference type="ARBA" id="ARBA00022692"/>
    </source>
</evidence>
<feature type="non-terminal residue" evidence="9">
    <location>
        <position position="1"/>
    </location>
</feature>
<keyword evidence="10" id="KW-1185">Reference proteome</keyword>
<keyword evidence="2 8" id="KW-0812">Transmembrane</keyword>
<keyword evidence="5" id="KW-0472">Membrane</keyword>
<dbReference type="Gene3D" id="1.20.1070.10">
    <property type="entry name" value="Rhodopsin 7-helix transmembrane proteins"/>
    <property type="match status" value="1"/>
</dbReference>
<dbReference type="PROSITE" id="PS00237">
    <property type="entry name" value="G_PROTEIN_RECEP_F1_1"/>
    <property type="match status" value="1"/>
</dbReference>
<dbReference type="PROSITE" id="PS50262">
    <property type="entry name" value="G_PROTEIN_RECEP_F1_2"/>
    <property type="match status" value="1"/>
</dbReference>
<comment type="subcellular location">
    <subcellularLocation>
        <location evidence="1">Membrane</location>
        <topology evidence="1">Multi-pass membrane protein</topology>
    </subcellularLocation>
</comment>
<keyword evidence="3" id="KW-1133">Transmembrane helix</keyword>
<evidence type="ECO:0000256" key="3">
    <source>
        <dbReference type="ARBA" id="ARBA00022989"/>
    </source>
</evidence>
<keyword evidence="7 8" id="KW-0807">Transducer</keyword>
<evidence type="ECO:0000256" key="8">
    <source>
        <dbReference type="RuleBase" id="RU000688"/>
    </source>
</evidence>
<keyword evidence="4 8" id="KW-0297">G-protein coupled receptor</keyword>
<evidence type="ECO:0000256" key="6">
    <source>
        <dbReference type="ARBA" id="ARBA00023170"/>
    </source>
</evidence>
<dbReference type="OrthoDB" id="5975505at2759"/>
<proteinExistence type="inferred from homology"/>
<dbReference type="PRINTS" id="PR00237">
    <property type="entry name" value="GPCRRHODOPSN"/>
</dbReference>
<protein>
    <submittedName>
        <fullName evidence="9">Uncharacterized protein</fullName>
    </submittedName>
</protein>
<dbReference type="InterPro" id="IPR000276">
    <property type="entry name" value="GPCR_Rhodpsn"/>
</dbReference>
<dbReference type="SUPFAM" id="SSF81321">
    <property type="entry name" value="Family A G protein-coupled receptor-like"/>
    <property type="match status" value="1"/>
</dbReference>
<gene>
    <name evidence="9" type="ORF">OFUS_LOCUS19778</name>
</gene>
<sequence length="293" mass="34119">WRFGAAMCKITPFVQGVVVCASVNTLGAIALDRYLAICFTMEYTITRRIAKFIILWIWVFSVCLMTPWAIFYRQTTYSKTPVQTLFICTQHWPEQYQERHYFLGAIFLGCYAIPLVLIAAFYTLIAIRVWTRDAPGISKCSGIIYESKMKVLKMLFAVVLVFTLSWLPLYTIQLYFYYGETMPPALKHTMHTIVFPIVQWLGSSNTSVNPIIYCMYSKKYRKGFKKVMKLYCLKKNNHETHDSPIFNYSSTHINHRVLNRTTIKRVSTMKTCSFKRFSTFKKNGEANAKPEHV</sequence>
<dbReference type="EMBL" id="CAIIXF020000009">
    <property type="protein sequence ID" value="CAH1795206.1"/>
    <property type="molecule type" value="Genomic_DNA"/>
</dbReference>
<evidence type="ECO:0000313" key="9">
    <source>
        <dbReference type="EMBL" id="CAH1795206.1"/>
    </source>
</evidence>
<evidence type="ECO:0000313" key="10">
    <source>
        <dbReference type="Proteomes" id="UP000749559"/>
    </source>
</evidence>
<evidence type="ECO:0000256" key="4">
    <source>
        <dbReference type="ARBA" id="ARBA00023040"/>
    </source>
</evidence>
<dbReference type="PANTHER" id="PTHR45695">
    <property type="entry name" value="LEUCOKININ RECEPTOR-RELATED"/>
    <property type="match status" value="1"/>
</dbReference>
<keyword evidence="6 8" id="KW-0675">Receptor</keyword>
<dbReference type="Proteomes" id="UP000749559">
    <property type="component" value="Unassembled WGS sequence"/>
</dbReference>
<dbReference type="AlphaFoldDB" id="A0A8J1U7L2"/>
<dbReference type="GO" id="GO:0005886">
    <property type="term" value="C:plasma membrane"/>
    <property type="evidence" value="ECO:0007669"/>
    <property type="project" value="TreeGrafter"/>
</dbReference>
<dbReference type="InterPro" id="IPR017452">
    <property type="entry name" value="GPCR_Rhodpsn_7TM"/>
</dbReference>
<name>A0A8J1U7L2_OWEFU</name>
<dbReference type="Pfam" id="PF00001">
    <property type="entry name" value="7tm_1"/>
    <property type="match status" value="1"/>
</dbReference>
<dbReference type="GO" id="GO:0004930">
    <property type="term" value="F:G protein-coupled receptor activity"/>
    <property type="evidence" value="ECO:0007669"/>
    <property type="project" value="UniProtKB-KW"/>
</dbReference>
<evidence type="ECO:0000256" key="1">
    <source>
        <dbReference type="ARBA" id="ARBA00004141"/>
    </source>
</evidence>
<evidence type="ECO:0000256" key="5">
    <source>
        <dbReference type="ARBA" id="ARBA00023136"/>
    </source>
</evidence>